<keyword evidence="1" id="KW-0813">Transport</keyword>
<evidence type="ECO:0000256" key="4">
    <source>
        <dbReference type="SAM" id="MobiDB-lite"/>
    </source>
</evidence>
<feature type="compositionally biased region" description="Low complexity" evidence="4">
    <location>
        <begin position="175"/>
        <end position="205"/>
    </location>
</feature>
<dbReference type="PANTHER" id="PTHR30332">
    <property type="entry name" value="PROBABLE GENERAL SECRETION PATHWAY PROTEIN D"/>
    <property type="match status" value="1"/>
</dbReference>
<keyword evidence="3" id="KW-0998">Cell outer membrane</keyword>
<organism evidence="6 7">
    <name type="scientific">Pontibacterium sinense</name>
    <dbReference type="NCBI Taxonomy" id="2781979"/>
    <lineage>
        <taxon>Bacteria</taxon>
        <taxon>Pseudomonadati</taxon>
        <taxon>Pseudomonadota</taxon>
        <taxon>Gammaproteobacteria</taxon>
        <taxon>Oceanospirillales</taxon>
        <taxon>Oceanospirillaceae</taxon>
        <taxon>Pontibacterium</taxon>
    </lineage>
</organism>
<keyword evidence="2" id="KW-0472">Membrane</keyword>
<dbReference type="Proteomes" id="UP000640333">
    <property type="component" value="Unassembled WGS sequence"/>
</dbReference>
<dbReference type="GO" id="GO:0009297">
    <property type="term" value="P:pilus assembly"/>
    <property type="evidence" value="ECO:0007669"/>
    <property type="project" value="InterPro"/>
</dbReference>
<reference evidence="6" key="1">
    <citation type="submission" date="2020-10" db="EMBL/GenBank/DDBJ databases">
        <title>Bacterium isolated from coastal waters sediment.</title>
        <authorList>
            <person name="Chen R.-J."/>
            <person name="Lu D.-C."/>
            <person name="Zhu K.-L."/>
            <person name="Du Z.-J."/>
        </authorList>
    </citation>
    <scope>NUCLEOTIDE SEQUENCE</scope>
    <source>
        <strain evidence="6">N1Y112</strain>
    </source>
</reference>
<dbReference type="GO" id="GO:0019867">
    <property type="term" value="C:outer membrane"/>
    <property type="evidence" value="ECO:0007669"/>
    <property type="project" value="InterPro"/>
</dbReference>
<dbReference type="InterPro" id="IPR001775">
    <property type="entry name" value="GspD/PilQ"/>
</dbReference>
<evidence type="ECO:0000256" key="3">
    <source>
        <dbReference type="ARBA" id="ARBA00023237"/>
    </source>
</evidence>
<dbReference type="InterPro" id="IPR011514">
    <property type="entry name" value="Secretin_N_2"/>
</dbReference>
<dbReference type="InterPro" id="IPR004846">
    <property type="entry name" value="T2SS/T3SS_dom"/>
</dbReference>
<evidence type="ECO:0000259" key="5">
    <source>
        <dbReference type="SMART" id="SM00965"/>
    </source>
</evidence>
<dbReference type="SMART" id="SM00965">
    <property type="entry name" value="STN"/>
    <property type="match status" value="1"/>
</dbReference>
<comment type="caution">
    <text evidence="6">The sequence shown here is derived from an EMBL/GenBank/DDBJ whole genome shotgun (WGS) entry which is preliminary data.</text>
</comment>
<dbReference type="Pfam" id="PF00263">
    <property type="entry name" value="Secretin"/>
    <property type="match status" value="1"/>
</dbReference>
<sequence>MKRLLSVLALSAGVTLSGCSSLDSMNDTAVTDESIAVLEQAINEQTKDAEVAGDTVPQLLPPPIVPPLDIQTLGQASEERFDVIADGLSAHDFFMGLVQGTDYNMIVHRDIEGAVNLKLKNVTVEEVMQAMRKVYGYEYRREGKLYQVVPAKLQTEMFQLNYLDIQREGVSDTQVSAGSVRDSVSDSGSSSSDSSSDSSSSGSSSTLVGTRISTKTSANFWVNLKQTLDALISGDGRRVVVTPQTGMIIVRALPSELATVREYLERAELTLHRQVVIEAKILEITLSDKFQAGVNWATLGEPSAGKTITLNQVASSISADGLGGIFRSAFSLNDFTAVIELLGQQGDVQVLSSPRVSTVNNQKAVIKVGTDEFFVTAVETTTTTGTSTTTTPSVELTPFFSGIALDVTPQISGKGEIVLHIHPTVSEVEDQQKQINVGSDDFSIPLAFSSIRESDSIVRADSGQVIVIGGLMKSENSDQNESTPLLGDIPGVGNLFKQRRSVGSKTELVILLRPVLANNDSWQKELERSLQSFERLRADSVK</sequence>
<name>A0A8J7K9H7_9GAMM</name>
<gene>
    <name evidence="6" type="primary">mshL</name>
    <name evidence="6" type="ORF">IOQ59_06065</name>
</gene>
<dbReference type="NCBIfam" id="TIGR02519">
    <property type="entry name" value="pilus_MshL"/>
    <property type="match status" value="1"/>
</dbReference>
<evidence type="ECO:0000256" key="1">
    <source>
        <dbReference type="ARBA" id="ARBA00022448"/>
    </source>
</evidence>
<feature type="domain" description="Secretin/TonB short N-terminal" evidence="5">
    <location>
        <begin position="103"/>
        <end position="151"/>
    </location>
</feature>
<proteinExistence type="predicted"/>
<dbReference type="GO" id="GO:0009306">
    <property type="term" value="P:protein secretion"/>
    <property type="evidence" value="ECO:0007669"/>
    <property type="project" value="InterPro"/>
</dbReference>
<dbReference type="InterPro" id="IPR013358">
    <property type="entry name" value="Pilus_biogenesis_MshL"/>
</dbReference>
<dbReference type="Pfam" id="PF07655">
    <property type="entry name" value="Secretin_N_2"/>
    <property type="match status" value="1"/>
</dbReference>
<dbReference type="RefSeq" id="WP_193952384.1">
    <property type="nucleotide sequence ID" value="NZ_JADEYS010000005.1"/>
</dbReference>
<dbReference type="EMBL" id="JADEYS010000005">
    <property type="protein sequence ID" value="MBE9396826.1"/>
    <property type="molecule type" value="Genomic_DNA"/>
</dbReference>
<dbReference type="Gene3D" id="3.30.1370.130">
    <property type="match status" value="1"/>
</dbReference>
<evidence type="ECO:0000313" key="7">
    <source>
        <dbReference type="Proteomes" id="UP000640333"/>
    </source>
</evidence>
<dbReference type="PRINTS" id="PR00811">
    <property type="entry name" value="BCTERIALGSPD"/>
</dbReference>
<dbReference type="PANTHER" id="PTHR30332:SF17">
    <property type="entry name" value="TYPE IV PILIATION SYSTEM PROTEIN DR_0774-RELATED"/>
    <property type="match status" value="1"/>
</dbReference>
<feature type="region of interest" description="Disordered" evidence="4">
    <location>
        <begin position="174"/>
        <end position="208"/>
    </location>
</feature>
<dbReference type="PROSITE" id="PS51257">
    <property type="entry name" value="PROKAR_LIPOPROTEIN"/>
    <property type="match status" value="1"/>
</dbReference>
<evidence type="ECO:0000256" key="2">
    <source>
        <dbReference type="ARBA" id="ARBA00023136"/>
    </source>
</evidence>
<keyword evidence="7" id="KW-1185">Reference proteome</keyword>
<dbReference type="AlphaFoldDB" id="A0A8J7K9H7"/>
<evidence type="ECO:0000313" key="6">
    <source>
        <dbReference type="EMBL" id="MBE9396826.1"/>
    </source>
</evidence>
<protein>
    <submittedName>
        <fullName evidence="6">Pilus (MSHA type) biogenesis protein MshL</fullName>
    </submittedName>
</protein>
<accession>A0A8J7K9H7</accession>
<dbReference type="GO" id="GO:0015627">
    <property type="term" value="C:type II protein secretion system complex"/>
    <property type="evidence" value="ECO:0007669"/>
    <property type="project" value="TreeGrafter"/>
</dbReference>
<dbReference type="InterPro" id="IPR011662">
    <property type="entry name" value="Secretin/TonB_short_N"/>
</dbReference>
<dbReference type="InterPro" id="IPR050810">
    <property type="entry name" value="Bact_Secretion_Sys_Channel"/>
</dbReference>